<dbReference type="GO" id="GO:0016787">
    <property type="term" value="F:hydrolase activity"/>
    <property type="evidence" value="ECO:0007669"/>
    <property type="project" value="InterPro"/>
</dbReference>
<dbReference type="Pfam" id="PF00149">
    <property type="entry name" value="Metallophos"/>
    <property type="match status" value="1"/>
</dbReference>
<evidence type="ECO:0000259" key="1">
    <source>
        <dbReference type="Pfam" id="PF00149"/>
    </source>
</evidence>
<feature type="domain" description="Calcineurin-like phosphoesterase" evidence="1">
    <location>
        <begin position="64"/>
        <end position="308"/>
    </location>
</feature>
<proteinExistence type="predicted"/>
<dbReference type="InterPro" id="IPR004843">
    <property type="entry name" value="Calcineurin-like_PHP"/>
</dbReference>
<dbReference type="PANTHER" id="PTHR46546:SF4">
    <property type="entry name" value="SHEWANELLA-LIKE PROTEIN PHOSPHATASE 1"/>
    <property type="match status" value="1"/>
</dbReference>
<keyword evidence="3" id="KW-1185">Reference proteome</keyword>
<name>A0A0F7S154_9BASI</name>
<dbReference type="STRING" id="49012.A0A0F7S154"/>
<gene>
    <name evidence="2" type="primary">SSCI55560.1</name>
</gene>
<evidence type="ECO:0000313" key="3">
    <source>
        <dbReference type="Proteomes" id="UP000242770"/>
    </source>
</evidence>
<accession>A0A0F7S154</accession>
<dbReference type="AlphaFoldDB" id="A0A0F7S154"/>
<sequence>MPAASAAMRFAIHGLVAMGLYSGYRYYTSPALPSTSLSTSTTHTYGSLGVGPTLPDGRSHLSRRTVAVADLHGDLQHAINVLSMASVVSPQPSGEEYTWIGGHDVLVSTGDIVDRGDDTIALYKLFISLREQAARAGGEVKNCLGNHEVMNALGDWRYVTPGDVKSFGGVEARRHAMSAQGWIGQDWSSHYNVTQTISLLPPTHPSLPSGYVPPRMSFVHGGITPHYAHLGVHHINSLGQSFLHKALSQTRPTWLPDNTTIEEQELWSENGPLWYRGYASDPPSIACPNAAKASQALQVKHLVMGHTPHFDGFVTRCNNNSILLIDTGISKAYGGEQSALVIDFDLIPLQQQHDMHDHDAKNPWIEKHTLTALYKGRKPKILSSTETKLWL</sequence>
<dbReference type="Gene3D" id="3.60.21.10">
    <property type="match status" value="1"/>
</dbReference>
<evidence type="ECO:0000313" key="2">
    <source>
        <dbReference type="EMBL" id="CDS00984.1"/>
    </source>
</evidence>
<protein>
    <recommendedName>
        <fullName evidence="1">Calcineurin-like phosphoesterase domain-containing protein</fullName>
    </recommendedName>
</protein>
<dbReference type="InterPro" id="IPR029052">
    <property type="entry name" value="Metallo-depent_PP-like"/>
</dbReference>
<reference evidence="3" key="1">
    <citation type="submission" date="2014-06" db="EMBL/GenBank/DDBJ databases">
        <authorList>
            <person name="Berkman P.J."/>
        </authorList>
    </citation>
    <scope>NUCLEOTIDE SEQUENCE [LARGE SCALE GENOMIC DNA]</scope>
</reference>
<dbReference type="Proteomes" id="UP000242770">
    <property type="component" value="Unassembled WGS sequence"/>
</dbReference>
<dbReference type="PANTHER" id="PTHR46546">
    <property type="entry name" value="SHEWANELLA-LIKE PROTEIN PHOSPHATASE 1"/>
    <property type="match status" value="1"/>
</dbReference>
<dbReference type="EMBL" id="CCFA01003311">
    <property type="protein sequence ID" value="CDS00984.1"/>
    <property type="molecule type" value="Genomic_DNA"/>
</dbReference>
<organism evidence="2 3">
    <name type="scientific">Sporisorium scitamineum</name>
    <dbReference type="NCBI Taxonomy" id="49012"/>
    <lineage>
        <taxon>Eukaryota</taxon>
        <taxon>Fungi</taxon>
        <taxon>Dikarya</taxon>
        <taxon>Basidiomycota</taxon>
        <taxon>Ustilaginomycotina</taxon>
        <taxon>Ustilaginomycetes</taxon>
        <taxon>Ustilaginales</taxon>
        <taxon>Ustilaginaceae</taxon>
        <taxon>Sporisorium</taxon>
    </lineage>
</organism>
<dbReference type="SUPFAM" id="SSF56300">
    <property type="entry name" value="Metallo-dependent phosphatases"/>
    <property type="match status" value="1"/>
</dbReference>